<proteinExistence type="predicted"/>
<name>A0ABX2IL21_9RHOO</name>
<dbReference type="RefSeq" id="WP_170021499.1">
    <property type="nucleotide sequence ID" value="NZ_JABCSC020000002.1"/>
</dbReference>
<sequence>MSVAERLALRRFFDSVCYRHSWDETPSVPTDGKVGRIDWWADAYDAARVLLCTIGHAPTGALLTDYRQQIEGYREVMRVIFPWRRVNALLMLSESGEIKFEQA</sequence>
<accession>A0ABX2IL21</accession>
<organism evidence="1 2">
    <name type="scientific">Uliginosibacterium aquaticum</name>
    <dbReference type="NCBI Taxonomy" id="2731212"/>
    <lineage>
        <taxon>Bacteria</taxon>
        <taxon>Pseudomonadati</taxon>
        <taxon>Pseudomonadota</taxon>
        <taxon>Betaproteobacteria</taxon>
        <taxon>Rhodocyclales</taxon>
        <taxon>Zoogloeaceae</taxon>
        <taxon>Uliginosibacterium</taxon>
    </lineage>
</organism>
<evidence type="ECO:0000313" key="1">
    <source>
        <dbReference type="EMBL" id="NSL55013.1"/>
    </source>
</evidence>
<protein>
    <submittedName>
        <fullName evidence="1">Uncharacterized protein</fullName>
    </submittedName>
</protein>
<keyword evidence="2" id="KW-1185">Reference proteome</keyword>
<comment type="caution">
    <text evidence="1">The sequence shown here is derived from an EMBL/GenBank/DDBJ whole genome shotgun (WGS) entry which is preliminary data.</text>
</comment>
<dbReference type="Proteomes" id="UP000778523">
    <property type="component" value="Unassembled WGS sequence"/>
</dbReference>
<reference evidence="1 2" key="1">
    <citation type="submission" date="2020-06" db="EMBL/GenBank/DDBJ databases">
        <title>Draft genome of Uliginosibacterium sp. IMCC34675.</title>
        <authorList>
            <person name="Song J."/>
        </authorList>
    </citation>
    <scope>NUCLEOTIDE SEQUENCE [LARGE SCALE GENOMIC DNA]</scope>
    <source>
        <strain evidence="1 2">IMCC34675</strain>
    </source>
</reference>
<evidence type="ECO:0000313" key="2">
    <source>
        <dbReference type="Proteomes" id="UP000778523"/>
    </source>
</evidence>
<dbReference type="EMBL" id="JABCSC020000002">
    <property type="protein sequence ID" value="NSL55013.1"/>
    <property type="molecule type" value="Genomic_DNA"/>
</dbReference>
<gene>
    <name evidence="1" type="ORF">HJ583_008250</name>
</gene>